<dbReference type="InterPro" id="IPR002686">
    <property type="entry name" value="Transposase_17"/>
</dbReference>
<keyword evidence="3" id="KW-1185">Reference proteome</keyword>
<sequence>MLKVHLVWSTKYRHSVLKGNIQKRCRELLVQIYDS</sequence>
<protein>
    <submittedName>
        <fullName evidence="2">Transposase</fullName>
    </submittedName>
</protein>
<evidence type="ECO:0000313" key="3">
    <source>
        <dbReference type="Proteomes" id="UP000663935"/>
    </source>
</evidence>
<feature type="domain" description="Transposase IS200-like" evidence="1">
    <location>
        <begin position="2"/>
        <end position="33"/>
    </location>
</feature>
<dbReference type="RefSeq" id="WP_207973492.1">
    <property type="nucleotide sequence ID" value="NZ_CP071795.1"/>
</dbReference>
<proteinExistence type="predicted"/>
<dbReference type="Gene3D" id="3.30.70.1290">
    <property type="entry name" value="Transposase IS200-like"/>
    <property type="match status" value="1"/>
</dbReference>
<dbReference type="SUPFAM" id="SSF143422">
    <property type="entry name" value="Transposase IS200-like"/>
    <property type="match status" value="1"/>
</dbReference>
<evidence type="ECO:0000313" key="2">
    <source>
        <dbReference type="EMBL" id="QTD39383.1"/>
    </source>
</evidence>
<accession>A0ABX7T0X5</accession>
<dbReference type="EMBL" id="CP071795">
    <property type="protein sequence ID" value="QTD39383.1"/>
    <property type="molecule type" value="Genomic_DNA"/>
</dbReference>
<dbReference type="Pfam" id="PF01797">
    <property type="entry name" value="Y1_Tnp"/>
    <property type="match status" value="1"/>
</dbReference>
<dbReference type="InterPro" id="IPR036515">
    <property type="entry name" value="Transposase_17_sf"/>
</dbReference>
<evidence type="ECO:0000259" key="1">
    <source>
        <dbReference type="Pfam" id="PF01797"/>
    </source>
</evidence>
<reference evidence="2 3" key="1">
    <citation type="submission" date="2021-03" db="EMBL/GenBank/DDBJ databases">
        <title>Complete genome of Polaribacter_sp.G4M1.</title>
        <authorList>
            <person name="Jeong S.W."/>
            <person name="Bae J.W."/>
        </authorList>
    </citation>
    <scope>NUCLEOTIDE SEQUENCE [LARGE SCALE GENOMIC DNA]</scope>
    <source>
        <strain evidence="2 3">G4M1</strain>
    </source>
</reference>
<organism evidence="2 3">
    <name type="scientific">Polaribacter batillariae</name>
    <dbReference type="NCBI Taxonomy" id="2808900"/>
    <lineage>
        <taxon>Bacteria</taxon>
        <taxon>Pseudomonadati</taxon>
        <taxon>Bacteroidota</taxon>
        <taxon>Flavobacteriia</taxon>
        <taxon>Flavobacteriales</taxon>
        <taxon>Flavobacteriaceae</taxon>
    </lineage>
</organism>
<gene>
    <name evidence="2" type="ORF">JL193_14845</name>
</gene>
<dbReference type="Proteomes" id="UP000663935">
    <property type="component" value="Chromosome"/>
</dbReference>
<name>A0ABX7T0X5_9FLAO</name>